<accession>A0A0A5GS07</accession>
<dbReference type="Pfam" id="PF00156">
    <property type="entry name" value="Pribosyltran"/>
    <property type="match status" value="1"/>
</dbReference>
<dbReference type="SUPFAM" id="SSF53271">
    <property type="entry name" value="PRTase-like"/>
    <property type="match status" value="1"/>
</dbReference>
<dbReference type="PANTHER" id="PTHR47505:SF1">
    <property type="entry name" value="DNA UTILIZATION PROTEIN YHGH"/>
    <property type="match status" value="1"/>
</dbReference>
<evidence type="ECO:0000259" key="2">
    <source>
        <dbReference type="Pfam" id="PF00156"/>
    </source>
</evidence>
<keyword evidence="4" id="KW-1185">Reference proteome</keyword>
<dbReference type="InterPro" id="IPR000836">
    <property type="entry name" value="PRTase_dom"/>
</dbReference>
<dbReference type="STRING" id="1385510.GCA_000425205_00112"/>
<gene>
    <name evidence="3" type="ORF">N781_01845</name>
</gene>
<dbReference type="Proteomes" id="UP000030528">
    <property type="component" value="Unassembled WGS sequence"/>
</dbReference>
<evidence type="ECO:0000313" key="3">
    <source>
        <dbReference type="EMBL" id="KGX93945.1"/>
    </source>
</evidence>
<dbReference type="eggNOG" id="COG1040">
    <property type="taxonomic scope" value="Bacteria"/>
</dbReference>
<evidence type="ECO:0000256" key="1">
    <source>
        <dbReference type="ARBA" id="ARBA00008007"/>
    </source>
</evidence>
<comment type="caution">
    <text evidence="3">The sequence shown here is derived from an EMBL/GenBank/DDBJ whole genome shotgun (WGS) entry which is preliminary data.</text>
</comment>
<organism evidence="3 4">
    <name type="scientific">Pontibacillus halophilus JSM 076056 = DSM 19796</name>
    <dbReference type="NCBI Taxonomy" id="1385510"/>
    <lineage>
        <taxon>Bacteria</taxon>
        <taxon>Bacillati</taxon>
        <taxon>Bacillota</taxon>
        <taxon>Bacilli</taxon>
        <taxon>Bacillales</taxon>
        <taxon>Bacillaceae</taxon>
        <taxon>Pontibacillus</taxon>
    </lineage>
</organism>
<comment type="similarity">
    <text evidence="1">Belongs to the ComF/GntX family.</text>
</comment>
<dbReference type="CDD" id="cd06223">
    <property type="entry name" value="PRTases_typeI"/>
    <property type="match status" value="1"/>
</dbReference>
<dbReference type="AlphaFoldDB" id="A0A0A5GS07"/>
<evidence type="ECO:0000313" key="4">
    <source>
        <dbReference type="Proteomes" id="UP000030528"/>
    </source>
</evidence>
<proteinExistence type="inferred from homology"/>
<dbReference type="InterPro" id="IPR051910">
    <property type="entry name" value="ComF/GntX_DNA_util-trans"/>
</dbReference>
<dbReference type="Gene3D" id="3.40.50.2020">
    <property type="match status" value="1"/>
</dbReference>
<protein>
    <submittedName>
        <fullName evidence="3">Competence protein</fullName>
    </submittedName>
</protein>
<dbReference type="PANTHER" id="PTHR47505">
    <property type="entry name" value="DNA UTILIZATION PROTEIN YHGH"/>
    <property type="match status" value="1"/>
</dbReference>
<feature type="domain" description="Phosphoribosyltransferase" evidence="2">
    <location>
        <begin position="135"/>
        <end position="223"/>
    </location>
</feature>
<dbReference type="OrthoDB" id="9779910at2"/>
<sequence>MNCLWCEAELVPEVTWSTFIGPFEANVLCQICSERMERIGAIVCPRCNRPMEEMKPCYDCERWELSGTKLTMNKSLFLYNEFMQEVVAQWKYRGDYALIELFRADVEQIFRSMRTNWYDAILVPIPLSELRMKERGFNQAAVLAQATGLPVQDLLTRVHGEKQSKKTRHERMNTGNPFSIRGSVPPKVVLVDDIYTTGQTLQHAATLLHQNGSVEIASFTLIRG</sequence>
<dbReference type="EMBL" id="AVPE01000001">
    <property type="protein sequence ID" value="KGX93945.1"/>
    <property type="molecule type" value="Genomic_DNA"/>
</dbReference>
<name>A0A0A5GS07_9BACI</name>
<reference evidence="3 4" key="1">
    <citation type="submission" date="2013-08" db="EMBL/GenBank/DDBJ databases">
        <authorList>
            <person name="Huang J."/>
            <person name="Wang G."/>
        </authorList>
    </citation>
    <scope>NUCLEOTIDE SEQUENCE [LARGE SCALE GENOMIC DNA]</scope>
    <source>
        <strain evidence="3 4">JSM 076056</strain>
    </source>
</reference>
<dbReference type="RefSeq" id="WP_026798941.1">
    <property type="nucleotide sequence ID" value="NZ_AULI01000001.1"/>
</dbReference>
<dbReference type="InterPro" id="IPR029057">
    <property type="entry name" value="PRTase-like"/>
</dbReference>